<dbReference type="PANTHER" id="PTHR11079">
    <property type="entry name" value="CYTOSINE DEAMINASE FAMILY MEMBER"/>
    <property type="match status" value="1"/>
</dbReference>
<dbReference type="InterPro" id="IPR002125">
    <property type="entry name" value="CMP_dCMP_dom"/>
</dbReference>
<gene>
    <name evidence="10" type="ORF">Rsub_05015</name>
</gene>
<evidence type="ECO:0000256" key="1">
    <source>
        <dbReference type="ARBA" id="ARBA00001947"/>
    </source>
</evidence>
<dbReference type="InterPro" id="IPR016192">
    <property type="entry name" value="APOBEC/CMP_deaminase_Zn-bd"/>
</dbReference>
<dbReference type="InParanoid" id="A0A2V0NYF5"/>
<dbReference type="OrthoDB" id="252265at2759"/>
<comment type="cofactor">
    <cofactor evidence="1">
        <name>Zn(2+)</name>
        <dbReference type="ChEBI" id="CHEBI:29105"/>
    </cofactor>
</comment>
<accession>A0A2V0NYF5</accession>
<reference evidence="10 11" key="1">
    <citation type="journal article" date="2018" name="Sci. Rep.">
        <title>Raphidocelis subcapitata (=Pseudokirchneriella subcapitata) provides an insight into genome evolution and environmental adaptations in the Sphaeropleales.</title>
        <authorList>
            <person name="Suzuki S."/>
            <person name="Yamaguchi H."/>
            <person name="Nakajima N."/>
            <person name="Kawachi M."/>
        </authorList>
    </citation>
    <scope>NUCLEOTIDE SEQUENCE [LARGE SCALE GENOMIC DNA]</scope>
    <source>
        <strain evidence="10 11">NIES-35</strain>
    </source>
</reference>
<evidence type="ECO:0000256" key="2">
    <source>
        <dbReference type="ARBA" id="ARBA00004882"/>
    </source>
</evidence>
<name>A0A2V0NYF5_9CHLO</name>
<dbReference type="InterPro" id="IPR016193">
    <property type="entry name" value="Cytidine_deaminase-like"/>
</dbReference>
<proteinExistence type="predicted"/>
<keyword evidence="6" id="KW-0862">Zinc</keyword>
<keyword evidence="5" id="KW-0378">Hydrolase</keyword>
<dbReference type="Gene3D" id="3.40.140.10">
    <property type="entry name" value="Cytidine Deaminase, domain 2"/>
    <property type="match status" value="1"/>
</dbReference>
<dbReference type="PROSITE" id="PS00903">
    <property type="entry name" value="CYT_DCMP_DEAMINASES_1"/>
    <property type="match status" value="1"/>
</dbReference>
<keyword evidence="11" id="KW-1185">Reference proteome</keyword>
<evidence type="ECO:0000256" key="3">
    <source>
        <dbReference type="ARBA" id="ARBA00012766"/>
    </source>
</evidence>
<dbReference type="PANTHER" id="PTHR11079:SF162">
    <property type="entry name" value="RIBOFLAVIN BIOSYNTHESIS PROTEIN PYRD, CHLOROPLASTIC"/>
    <property type="match status" value="1"/>
</dbReference>
<comment type="caution">
    <text evidence="10">The sequence shown here is derived from an EMBL/GenBank/DDBJ whole genome shotgun (WGS) entry which is preliminary data.</text>
</comment>
<evidence type="ECO:0000256" key="8">
    <source>
        <dbReference type="ARBA" id="ARBA00070721"/>
    </source>
</evidence>
<sequence>MALARSVPAAGSSRACGTSKLRRAPVSVAAPAASAARGAAPTRRRAPMCAAAALSPVTGEDRVFMNAALDLAMRAYGKTHPNPHVGCVIVRDGAVVGEGFHPQAGQPHAEVFALRGAGQAARGATAYVTLEPCNHYGRTPPCSQALVEAGVARVVVGAGDPNPLVAAAGIATLQAAGIEVALMDGAENARALDINRDFLARMEAEARESAAQAAAIAAKRAAAGAATR</sequence>
<dbReference type="Pfam" id="PF00383">
    <property type="entry name" value="dCMP_cyt_deam_1"/>
    <property type="match status" value="1"/>
</dbReference>
<evidence type="ECO:0000259" key="9">
    <source>
        <dbReference type="PROSITE" id="PS51747"/>
    </source>
</evidence>
<dbReference type="NCBIfam" id="TIGR00326">
    <property type="entry name" value="eubact_ribD"/>
    <property type="match status" value="1"/>
</dbReference>
<dbReference type="GO" id="GO:0008835">
    <property type="term" value="F:diaminohydroxyphosphoribosylaminopyrimidine deaminase activity"/>
    <property type="evidence" value="ECO:0007669"/>
    <property type="project" value="UniProtKB-EC"/>
</dbReference>
<protein>
    <recommendedName>
        <fullName evidence="8">Riboflavin biosynthesis protein PYRD, chloroplastic</fullName>
        <ecNumber evidence="3">3.5.4.26</ecNumber>
    </recommendedName>
</protein>
<comment type="function">
    <text evidence="7">Monofunctional pyrimidine deaminase involved in the riboflavin biosynthesis pathway. Also has a reductase domain that lacks catalytically essential substrate-binding residues.</text>
</comment>
<dbReference type="GO" id="GO:0008270">
    <property type="term" value="F:zinc ion binding"/>
    <property type="evidence" value="ECO:0007669"/>
    <property type="project" value="InterPro"/>
</dbReference>
<evidence type="ECO:0000256" key="5">
    <source>
        <dbReference type="ARBA" id="ARBA00022801"/>
    </source>
</evidence>
<dbReference type="PROSITE" id="PS51747">
    <property type="entry name" value="CYT_DCMP_DEAMINASES_2"/>
    <property type="match status" value="1"/>
</dbReference>
<evidence type="ECO:0000313" key="11">
    <source>
        <dbReference type="Proteomes" id="UP000247498"/>
    </source>
</evidence>
<dbReference type="EC" id="3.5.4.26" evidence="3"/>
<dbReference type="CDD" id="cd01284">
    <property type="entry name" value="Riboflavin_deaminase-reductase"/>
    <property type="match status" value="1"/>
</dbReference>
<evidence type="ECO:0000256" key="4">
    <source>
        <dbReference type="ARBA" id="ARBA00022723"/>
    </source>
</evidence>
<dbReference type="SUPFAM" id="SSF53927">
    <property type="entry name" value="Cytidine deaminase-like"/>
    <property type="match status" value="1"/>
</dbReference>
<dbReference type="AlphaFoldDB" id="A0A2V0NYF5"/>
<comment type="pathway">
    <text evidence="2">Cofactor biosynthesis; riboflavin biosynthesis; 5-amino-6-(D-ribitylamino)uracil from GTP: step 2/4.</text>
</comment>
<dbReference type="Proteomes" id="UP000247498">
    <property type="component" value="Unassembled WGS sequence"/>
</dbReference>
<feature type="domain" description="CMP/dCMP-type deaminase" evidence="9">
    <location>
        <begin position="59"/>
        <end position="172"/>
    </location>
</feature>
<dbReference type="STRING" id="307507.A0A2V0NYF5"/>
<keyword evidence="4" id="KW-0479">Metal-binding</keyword>
<dbReference type="UniPathway" id="UPA00275">
    <property type="reaction ID" value="UER00401"/>
</dbReference>
<dbReference type="InterPro" id="IPR004794">
    <property type="entry name" value="Eubact_RibD"/>
</dbReference>
<evidence type="ECO:0000256" key="6">
    <source>
        <dbReference type="ARBA" id="ARBA00022833"/>
    </source>
</evidence>
<dbReference type="EMBL" id="BDRX01000034">
    <property type="protein sequence ID" value="GBF92646.1"/>
    <property type="molecule type" value="Genomic_DNA"/>
</dbReference>
<evidence type="ECO:0000313" key="10">
    <source>
        <dbReference type="EMBL" id="GBF92646.1"/>
    </source>
</evidence>
<organism evidence="10 11">
    <name type="scientific">Raphidocelis subcapitata</name>
    <dbReference type="NCBI Taxonomy" id="307507"/>
    <lineage>
        <taxon>Eukaryota</taxon>
        <taxon>Viridiplantae</taxon>
        <taxon>Chlorophyta</taxon>
        <taxon>core chlorophytes</taxon>
        <taxon>Chlorophyceae</taxon>
        <taxon>CS clade</taxon>
        <taxon>Sphaeropleales</taxon>
        <taxon>Selenastraceae</taxon>
        <taxon>Raphidocelis</taxon>
    </lineage>
</organism>
<evidence type="ECO:0000256" key="7">
    <source>
        <dbReference type="ARBA" id="ARBA00058389"/>
    </source>
</evidence>
<dbReference type="GO" id="GO:0009231">
    <property type="term" value="P:riboflavin biosynthetic process"/>
    <property type="evidence" value="ECO:0007669"/>
    <property type="project" value="UniProtKB-UniPathway"/>
</dbReference>
<dbReference type="FunFam" id="3.40.140.10:FF:000025">
    <property type="entry name" value="Riboflavin biosynthesis protein RibD"/>
    <property type="match status" value="1"/>
</dbReference>